<evidence type="ECO:0000256" key="2">
    <source>
        <dbReference type="SAM" id="SignalP"/>
    </source>
</evidence>
<name>A0A8T2KDD8_9PIPI</name>
<dbReference type="Proteomes" id="UP000812440">
    <property type="component" value="Chromosome 1"/>
</dbReference>
<dbReference type="AlphaFoldDB" id="A0A8T2KDD8"/>
<accession>A0A8T2KDD8</accession>
<proteinExistence type="predicted"/>
<evidence type="ECO:0000313" key="4">
    <source>
        <dbReference type="Proteomes" id="UP000812440"/>
    </source>
</evidence>
<evidence type="ECO:0000313" key="3">
    <source>
        <dbReference type="EMBL" id="KAG8454698.1"/>
    </source>
</evidence>
<dbReference type="OrthoDB" id="636685at2759"/>
<gene>
    <name evidence="3" type="ORF">GDO86_001063</name>
</gene>
<organism evidence="3 4">
    <name type="scientific">Hymenochirus boettgeri</name>
    <name type="common">Congo dwarf clawed frog</name>
    <dbReference type="NCBI Taxonomy" id="247094"/>
    <lineage>
        <taxon>Eukaryota</taxon>
        <taxon>Metazoa</taxon>
        <taxon>Chordata</taxon>
        <taxon>Craniata</taxon>
        <taxon>Vertebrata</taxon>
        <taxon>Euteleostomi</taxon>
        <taxon>Amphibia</taxon>
        <taxon>Batrachia</taxon>
        <taxon>Anura</taxon>
        <taxon>Pipoidea</taxon>
        <taxon>Pipidae</taxon>
        <taxon>Pipinae</taxon>
        <taxon>Hymenochirus</taxon>
    </lineage>
</organism>
<protein>
    <submittedName>
        <fullName evidence="3">Uncharacterized protein</fullName>
    </submittedName>
</protein>
<dbReference type="EMBL" id="JAACNH010000001">
    <property type="protein sequence ID" value="KAG8454698.1"/>
    <property type="molecule type" value="Genomic_DNA"/>
</dbReference>
<keyword evidence="4" id="KW-1185">Reference proteome</keyword>
<comment type="caution">
    <text evidence="3">The sequence shown here is derived from an EMBL/GenBank/DDBJ whole genome shotgun (WGS) entry which is preliminary data.</text>
</comment>
<reference evidence="3" key="1">
    <citation type="thesis" date="2020" institute="ProQuest LLC" country="789 East Eisenhower Parkway, Ann Arbor, MI, USA">
        <title>Comparative Genomics and Chromosome Evolution.</title>
        <authorList>
            <person name="Mudd A.B."/>
        </authorList>
    </citation>
    <scope>NUCLEOTIDE SEQUENCE</scope>
    <source>
        <strain evidence="3">Female2</strain>
        <tissue evidence="3">Blood</tissue>
    </source>
</reference>
<feature type="signal peptide" evidence="2">
    <location>
        <begin position="1"/>
        <end position="21"/>
    </location>
</feature>
<feature type="chain" id="PRO_5035930283" evidence="2">
    <location>
        <begin position="22"/>
        <end position="319"/>
    </location>
</feature>
<feature type="region of interest" description="Disordered" evidence="1">
    <location>
        <begin position="105"/>
        <end position="125"/>
    </location>
</feature>
<feature type="compositionally biased region" description="Low complexity" evidence="1">
    <location>
        <begin position="108"/>
        <end position="123"/>
    </location>
</feature>
<dbReference type="PANTHER" id="PTHR39313">
    <property type="entry name" value="IM:7138239"/>
    <property type="match status" value="1"/>
</dbReference>
<dbReference type="PANTHER" id="PTHR39313:SF1">
    <property type="entry name" value="IM:7138239"/>
    <property type="match status" value="1"/>
</dbReference>
<sequence>MEHHFLGFLYLCSMFISYSAAYEEAVNRQNDRRNLFAERGCCKRQSNFVYIGQDISGSPVSVDVGLCRSHCGVPQRINNYNPIFPGLSKHSSMLDILKNKKLRERISEPSPSSASEPSCPQESTCQPTKIGIERVLLFQGFHEVEVIEDCQCSLTPEECIRMPFLKTYFPDTPFESTVDVGKCSSPKSSTGLLCSPTKFDTVVIESPNGAEIVNTVENCEMKEKCYRVSYLEYYYEVVYSSNGIKEERLMEIDVGRCLGGCSSGSHCLLRDSRNRDHCMVWAEGSGNGCVPQDYETHTFRSKNGHVRSVFAIKNCKCQI</sequence>
<keyword evidence="2" id="KW-0732">Signal</keyword>
<evidence type="ECO:0000256" key="1">
    <source>
        <dbReference type="SAM" id="MobiDB-lite"/>
    </source>
</evidence>